<dbReference type="OrthoDB" id="5405523at2"/>
<evidence type="ECO:0000313" key="2">
    <source>
        <dbReference type="Proteomes" id="UP000198639"/>
    </source>
</evidence>
<name>A0A1I1WKB2_9BURK</name>
<reference evidence="2" key="1">
    <citation type="submission" date="2016-10" db="EMBL/GenBank/DDBJ databases">
        <authorList>
            <person name="Varghese N."/>
            <person name="Submissions S."/>
        </authorList>
    </citation>
    <scope>NUCLEOTIDE SEQUENCE [LARGE SCALE GENOMIC DNA]</scope>
    <source>
        <strain evidence="2">CGMCC 1.12041</strain>
    </source>
</reference>
<dbReference type="RefSeq" id="WP_091877390.1">
    <property type="nucleotide sequence ID" value="NZ_FOLD01000049.1"/>
</dbReference>
<accession>A0A1I1WKB2</accession>
<keyword evidence="2" id="KW-1185">Reference proteome</keyword>
<evidence type="ECO:0000313" key="1">
    <source>
        <dbReference type="EMBL" id="SFD95492.1"/>
    </source>
</evidence>
<dbReference type="EMBL" id="FOLD01000049">
    <property type="protein sequence ID" value="SFD95492.1"/>
    <property type="molecule type" value="Genomic_DNA"/>
</dbReference>
<proteinExistence type="predicted"/>
<protein>
    <recommendedName>
        <fullName evidence="3">General secretion pathway protein G</fullName>
    </recommendedName>
</protein>
<gene>
    <name evidence="1" type="ORF">SAMN05216204_1499</name>
</gene>
<organism evidence="1 2">
    <name type="scientific">Massilia yuzhufengensis</name>
    <dbReference type="NCBI Taxonomy" id="1164594"/>
    <lineage>
        <taxon>Bacteria</taxon>
        <taxon>Pseudomonadati</taxon>
        <taxon>Pseudomonadota</taxon>
        <taxon>Betaproteobacteria</taxon>
        <taxon>Burkholderiales</taxon>
        <taxon>Oxalobacteraceae</taxon>
        <taxon>Telluria group</taxon>
        <taxon>Massilia</taxon>
    </lineage>
</organism>
<sequence>MRGFTRFEFAVCGLLFALLVGGLLSKLQEYRAQMERAAALQLVAAARTAMAVRVARLAVDGRGPAALEALAQENPVTWLARVPDNYQGEFSRPDAGVIKPGHWYFDRSDRSINFLQSSDTFSFGISKLLKFKVELLQAPAPADSDGRNEASYGLVLDQLQIR</sequence>
<dbReference type="STRING" id="1164594.SAMN05216204_1499"/>
<dbReference type="Proteomes" id="UP000198639">
    <property type="component" value="Unassembled WGS sequence"/>
</dbReference>
<evidence type="ECO:0008006" key="3">
    <source>
        <dbReference type="Google" id="ProtNLM"/>
    </source>
</evidence>
<dbReference type="AlphaFoldDB" id="A0A1I1WKB2"/>